<evidence type="ECO:0000313" key="2">
    <source>
        <dbReference type="Proteomes" id="UP000237718"/>
    </source>
</evidence>
<dbReference type="EMBL" id="PVUF01000052">
    <property type="protein sequence ID" value="PRZ41114.1"/>
    <property type="molecule type" value="Genomic_DNA"/>
</dbReference>
<organism evidence="1 2">
    <name type="scientific">Tritonibacter scottomollicae</name>
    <name type="common">Epibacterium scottomollicae</name>
    <dbReference type="NCBI Taxonomy" id="483013"/>
    <lineage>
        <taxon>Bacteria</taxon>
        <taxon>Pseudomonadati</taxon>
        <taxon>Pseudomonadota</taxon>
        <taxon>Alphaproteobacteria</taxon>
        <taxon>Rhodobacterales</taxon>
        <taxon>Paracoccaceae</taxon>
        <taxon>Tritonibacter</taxon>
    </lineage>
</organism>
<reference evidence="1 2" key="1">
    <citation type="submission" date="2018-03" db="EMBL/GenBank/DDBJ databases">
        <title>Genomic Encyclopedia of Archaeal and Bacterial Type Strains, Phase II (KMG-II): from individual species to whole genera.</title>
        <authorList>
            <person name="Goeker M."/>
        </authorList>
    </citation>
    <scope>NUCLEOTIDE SEQUENCE [LARGE SCALE GENOMIC DNA]</scope>
    <source>
        <strain evidence="1 2">DSM 25328</strain>
    </source>
</reference>
<dbReference type="AlphaFoldDB" id="A0A2T0ZXV2"/>
<sequence>MFETLCTFCPWFLIVYESETHRNGAVTTVYRVMPSCAIAENGRLPPLTSEAFAAVQLHQTSRSCIAQHFGGLIVGQRTKRPCELVVPLVPGCKANWPRLNIETQGFRGCKFA</sequence>
<comment type="caution">
    <text evidence="1">The sequence shown here is derived from an EMBL/GenBank/DDBJ whole genome shotgun (WGS) entry which is preliminary data.</text>
</comment>
<dbReference type="RefSeq" id="WP_133166788.1">
    <property type="nucleotide sequence ID" value="NZ_PVUF01000052.1"/>
</dbReference>
<name>A0A2T0ZXV2_TRISK</name>
<evidence type="ECO:0000313" key="1">
    <source>
        <dbReference type="EMBL" id="PRZ41114.1"/>
    </source>
</evidence>
<gene>
    <name evidence="1" type="ORF">CLV89_1523</name>
</gene>
<dbReference type="Proteomes" id="UP000237718">
    <property type="component" value="Unassembled WGS sequence"/>
</dbReference>
<accession>A0A2T0ZXV2</accession>
<protein>
    <submittedName>
        <fullName evidence="1">Uncharacterized protein</fullName>
    </submittedName>
</protein>
<proteinExistence type="predicted"/>